<evidence type="ECO:0000313" key="1">
    <source>
        <dbReference type="EMBL" id="RKO98328.1"/>
    </source>
</evidence>
<sequence length="111" mass="11917">MNVHAVVVQIGGDGGRGRISVGVGVGISGVLLGVGVLGNTLNTQTTLRIACLENANPEFAKRFYQIFMKIFFESYQVGVFAGMSRTFPMAAMSSMTSSARKRRSSNIHTRS</sequence>
<keyword evidence="2" id="KW-1185">Reference proteome</keyword>
<accession>A0A4P9X0V1</accession>
<dbReference type="AlphaFoldDB" id="A0A4P9X0V1"/>
<gene>
    <name evidence="1" type="ORF">CXG81DRAFT_21424</name>
</gene>
<dbReference type="Proteomes" id="UP000274922">
    <property type="component" value="Unassembled WGS sequence"/>
</dbReference>
<reference evidence="2" key="1">
    <citation type="journal article" date="2018" name="Nat. Microbiol.">
        <title>Leveraging single-cell genomics to expand the fungal tree of life.</title>
        <authorList>
            <person name="Ahrendt S.R."/>
            <person name="Quandt C.A."/>
            <person name="Ciobanu D."/>
            <person name="Clum A."/>
            <person name="Salamov A."/>
            <person name="Andreopoulos B."/>
            <person name="Cheng J.F."/>
            <person name="Woyke T."/>
            <person name="Pelin A."/>
            <person name="Henrissat B."/>
            <person name="Reynolds N.K."/>
            <person name="Benny G.L."/>
            <person name="Smith M.E."/>
            <person name="James T.Y."/>
            <person name="Grigoriev I.V."/>
        </authorList>
    </citation>
    <scope>NUCLEOTIDE SEQUENCE [LARGE SCALE GENOMIC DNA]</scope>
    <source>
        <strain evidence="2">ATCC 52028</strain>
    </source>
</reference>
<name>A0A4P9X0V1_9FUNG</name>
<evidence type="ECO:0000313" key="2">
    <source>
        <dbReference type="Proteomes" id="UP000274922"/>
    </source>
</evidence>
<protein>
    <submittedName>
        <fullName evidence="1">Uncharacterized protein</fullName>
    </submittedName>
</protein>
<dbReference type="EMBL" id="ML014483">
    <property type="protein sequence ID" value="RKO98328.1"/>
    <property type="molecule type" value="Genomic_DNA"/>
</dbReference>
<organism evidence="1 2">
    <name type="scientific">Caulochytrium protostelioides</name>
    <dbReference type="NCBI Taxonomy" id="1555241"/>
    <lineage>
        <taxon>Eukaryota</taxon>
        <taxon>Fungi</taxon>
        <taxon>Fungi incertae sedis</taxon>
        <taxon>Chytridiomycota</taxon>
        <taxon>Chytridiomycota incertae sedis</taxon>
        <taxon>Chytridiomycetes</taxon>
        <taxon>Caulochytriales</taxon>
        <taxon>Caulochytriaceae</taxon>
        <taxon>Caulochytrium</taxon>
    </lineage>
</organism>
<proteinExistence type="predicted"/>